<accession>A0ABN8BCF8</accession>
<feature type="region of interest" description="Disordered" evidence="4">
    <location>
        <begin position="523"/>
        <end position="550"/>
    </location>
</feature>
<dbReference type="PANTHER" id="PTHR14398:SF0">
    <property type="entry name" value="ZINC FINGER PROTEIN SWM"/>
    <property type="match status" value="1"/>
</dbReference>
<dbReference type="EMBL" id="OU963922">
    <property type="protein sequence ID" value="CAH0404427.1"/>
    <property type="molecule type" value="Genomic_DNA"/>
</dbReference>
<feature type="compositionally biased region" description="Pro residues" evidence="4">
    <location>
        <begin position="139"/>
        <end position="149"/>
    </location>
</feature>
<keyword evidence="3" id="KW-0175">Coiled coil</keyword>
<reference evidence="6" key="1">
    <citation type="submission" date="2021-12" db="EMBL/GenBank/DDBJ databases">
        <authorList>
            <person name="King R."/>
        </authorList>
    </citation>
    <scope>NUCLEOTIDE SEQUENCE</scope>
</reference>
<dbReference type="Pfam" id="PF01480">
    <property type="entry name" value="PWI"/>
    <property type="match status" value="1"/>
</dbReference>
<feature type="region of interest" description="Disordered" evidence="4">
    <location>
        <begin position="174"/>
        <end position="326"/>
    </location>
</feature>
<keyword evidence="2" id="KW-0479">Metal-binding</keyword>
<feature type="compositionally biased region" description="Basic residues" evidence="4">
    <location>
        <begin position="196"/>
        <end position="215"/>
    </location>
</feature>
<dbReference type="SUPFAM" id="SSF54928">
    <property type="entry name" value="RNA-binding domain, RBD"/>
    <property type="match status" value="2"/>
</dbReference>
<feature type="compositionally biased region" description="Basic and acidic residues" evidence="4">
    <location>
        <begin position="179"/>
        <end position="195"/>
    </location>
</feature>
<proteinExistence type="predicted"/>
<dbReference type="InterPro" id="IPR045137">
    <property type="entry name" value="RBM26/27"/>
</dbReference>
<feature type="compositionally biased region" description="Basic and acidic residues" evidence="4">
    <location>
        <begin position="261"/>
        <end position="326"/>
    </location>
</feature>
<dbReference type="Gene3D" id="3.30.70.330">
    <property type="match status" value="2"/>
</dbReference>
<evidence type="ECO:0000313" key="6">
    <source>
        <dbReference type="EMBL" id="CAH0404427.1"/>
    </source>
</evidence>
<evidence type="ECO:0000256" key="1">
    <source>
        <dbReference type="ARBA" id="ARBA00022884"/>
    </source>
</evidence>
<feature type="region of interest" description="Disordered" evidence="4">
    <location>
        <begin position="582"/>
        <end position="606"/>
    </location>
</feature>
<feature type="compositionally biased region" description="Basic and acidic residues" evidence="4">
    <location>
        <begin position="854"/>
        <end position="870"/>
    </location>
</feature>
<feature type="compositionally biased region" description="Polar residues" evidence="4">
    <location>
        <begin position="529"/>
        <end position="539"/>
    </location>
</feature>
<evidence type="ECO:0000259" key="5">
    <source>
        <dbReference type="PROSITE" id="PS50103"/>
    </source>
</evidence>
<feature type="coiled-coil region" evidence="3">
    <location>
        <begin position="645"/>
        <end position="706"/>
    </location>
</feature>
<gene>
    <name evidence="6" type="ORF">CHILSU_LOCUS7759</name>
</gene>
<dbReference type="PANTHER" id="PTHR14398">
    <property type="entry name" value="RNA RECOGNITION RRM/RNP DOMAIN"/>
    <property type="match status" value="1"/>
</dbReference>
<evidence type="ECO:0000256" key="3">
    <source>
        <dbReference type="SAM" id="Coils"/>
    </source>
</evidence>
<dbReference type="PROSITE" id="PS50103">
    <property type="entry name" value="ZF_C3H1"/>
    <property type="match status" value="1"/>
</dbReference>
<protein>
    <recommendedName>
        <fullName evidence="5">C3H1-type domain-containing protein</fullName>
    </recommendedName>
</protein>
<dbReference type="CDD" id="cd12257">
    <property type="entry name" value="RRM1_RBM26_like"/>
    <property type="match status" value="1"/>
</dbReference>
<feature type="domain" description="C3H1-type" evidence="5">
    <location>
        <begin position="326"/>
        <end position="354"/>
    </location>
</feature>
<keyword evidence="2" id="KW-0863">Zinc-finger</keyword>
<feature type="compositionally biased region" description="Pro residues" evidence="4">
    <location>
        <begin position="87"/>
        <end position="96"/>
    </location>
</feature>
<sequence length="899" mass="103308">MIIENPDAFKSWLTSILDPLCDADPAALAKYVYALVKKDKPLDELREGMLDQLDVFLQHETKPFVDMLFKSLESQEYLQAQGVEKQPSPPPEPALAPAPDKEPETNNHVPAAPAPEVTNGEEVRPPRHRVVMSRAPPRLTAPPPPPPYITQPTNRAPPNEQTLVKVLPTELLEEQVDQLPRRRDRRADSLGDKEDRRRRRSRSWERRRVRARRHPRDNDDPRRRPLSRSPSPRGRYRNRSPPPTAVDRPNTKSRSRSPMPVRDREHERERDRLRVPREMERDRISRDREHRDRLSRSKDRERSRDRSRDRSRGSGSPRDQRPDISDAYKRRCRDFDEKGYCMRGDLCQWDHGTDPLVLEDAALTRVLTAPPPVPEYNPLTPDIWCGAPGFAPYPHPRPLPPRELIPIPRVRHEAVGVPPPLRHPPPHKKNFDYNRLGAPRPPLPVNSGNCSLEVKKVPRGLNDITHLNNHFCKFGKIVNIQVCFEGDPEGALITFSNPTEANVAYKSTEAVLNNRFIKVFWHNPENKQENMPPTQQQKIQPERQNNHPMSHNKVLINRDNIKATNDKQQLQEKQAKELAAKELATKESSTNGQEVKKDPPPKPIDKSKQVMEMMKRAQALLEKQLQQQMLLIDKLESGNVTGPQKAALMEAINSAQEGIEKLRKELFAYNGTLRQMQVNAKKPRTRQEAEKEILDAELDMFTKQQEGQDVTELMKRVSELRRLMAVQFPPHPGMRRPHSSSIFRGGRYNTINRFSRGGAQKVFSVNQSVDHRPRALLISGFESDELDSLLQHFSQFGEVSSKELNLAVPELVLQYKLRSHAELAAANGKHYNDRTLSITWVANTKPVAPAVETRPAHHNGESNEENKEPEASQELSEDLLLRFDEEEEEDAEEDRSWRR</sequence>
<keyword evidence="2" id="KW-0862">Zinc</keyword>
<dbReference type="InterPro" id="IPR012677">
    <property type="entry name" value="Nucleotide-bd_a/b_plait_sf"/>
</dbReference>
<name>A0ABN8BCF8_CHISP</name>
<evidence type="ECO:0000313" key="7">
    <source>
        <dbReference type="Proteomes" id="UP001153292"/>
    </source>
</evidence>
<feature type="compositionally biased region" description="Basic and acidic residues" evidence="4">
    <location>
        <begin position="594"/>
        <end position="606"/>
    </location>
</feature>
<dbReference type="InterPro" id="IPR000571">
    <property type="entry name" value="Znf_CCCH"/>
</dbReference>
<dbReference type="InterPro" id="IPR035979">
    <property type="entry name" value="RBD_domain_sf"/>
</dbReference>
<evidence type="ECO:0000256" key="4">
    <source>
        <dbReference type="SAM" id="MobiDB-lite"/>
    </source>
</evidence>
<feature type="region of interest" description="Disordered" evidence="4">
    <location>
        <begin position="79"/>
        <end position="159"/>
    </location>
</feature>
<feature type="region of interest" description="Disordered" evidence="4">
    <location>
        <begin position="852"/>
        <end position="899"/>
    </location>
</feature>
<dbReference type="Proteomes" id="UP001153292">
    <property type="component" value="Chromosome 29"/>
</dbReference>
<feature type="zinc finger region" description="C3H1-type" evidence="2">
    <location>
        <begin position="326"/>
        <end position="354"/>
    </location>
</feature>
<dbReference type="InterPro" id="IPR002483">
    <property type="entry name" value="PWI_dom"/>
</dbReference>
<feature type="compositionally biased region" description="Acidic residues" evidence="4">
    <location>
        <begin position="884"/>
        <end position="893"/>
    </location>
</feature>
<keyword evidence="7" id="KW-1185">Reference proteome</keyword>
<keyword evidence="1" id="KW-0694">RNA-binding</keyword>
<organism evidence="6 7">
    <name type="scientific">Chilo suppressalis</name>
    <name type="common">Asiatic rice borer moth</name>
    <dbReference type="NCBI Taxonomy" id="168631"/>
    <lineage>
        <taxon>Eukaryota</taxon>
        <taxon>Metazoa</taxon>
        <taxon>Ecdysozoa</taxon>
        <taxon>Arthropoda</taxon>
        <taxon>Hexapoda</taxon>
        <taxon>Insecta</taxon>
        <taxon>Pterygota</taxon>
        <taxon>Neoptera</taxon>
        <taxon>Endopterygota</taxon>
        <taxon>Lepidoptera</taxon>
        <taxon>Glossata</taxon>
        <taxon>Ditrysia</taxon>
        <taxon>Pyraloidea</taxon>
        <taxon>Crambidae</taxon>
        <taxon>Crambinae</taxon>
        <taxon>Chilo</taxon>
    </lineage>
</organism>
<evidence type="ECO:0000256" key="2">
    <source>
        <dbReference type="PROSITE-ProRule" id="PRU00723"/>
    </source>
</evidence>